<dbReference type="EMBL" id="JAVIJP010000028">
    <property type="protein sequence ID" value="KAL3634452.1"/>
    <property type="molecule type" value="Genomic_DNA"/>
</dbReference>
<feature type="compositionally biased region" description="Basic and acidic residues" evidence="1">
    <location>
        <begin position="101"/>
        <end position="110"/>
    </location>
</feature>
<comment type="caution">
    <text evidence="2">The sequence shown here is derived from an EMBL/GenBank/DDBJ whole genome shotgun (WGS) entry which is preliminary data.</text>
</comment>
<feature type="region of interest" description="Disordered" evidence="1">
    <location>
        <begin position="82"/>
        <end position="110"/>
    </location>
</feature>
<evidence type="ECO:0000256" key="1">
    <source>
        <dbReference type="SAM" id="MobiDB-lite"/>
    </source>
</evidence>
<evidence type="ECO:0008006" key="4">
    <source>
        <dbReference type="Google" id="ProtNLM"/>
    </source>
</evidence>
<evidence type="ECO:0000313" key="3">
    <source>
        <dbReference type="Proteomes" id="UP001632038"/>
    </source>
</evidence>
<organism evidence="2 3">
    <name type="scientific">Castilleja foliolosa</name>
    <dbReference type="NCBI Taxonomy" id="1961234"/>
    <lineage>
        <taxon>Eukaryota</taxon>
        <taxon>Viridiplantae</taxon>
        <taxon>Streptophyta</taxon>
        <taxon>Embryophyta</taxon>
        <taxon>Tracheophyta</taxon>
        <taxon>Spermatophyta</taxon>
        <taxon>Magnoliopsida</taxon>
        <taxon>eudicotyledons</taxon>
        <taxon>Gunneridae</taxon>
        <taxon>Pentapetalae</taxon>
        <taxon>asterids</taxon>
        <taxon>lamiids</taxon>
        <taxon>Lamiales</taxon>
        <taxon>Orobanchaceae</taxon>
        <taxon>Pedicularideae</taxon>
        <taxon>Castillejinae</taxon>
        <taxon>Castilleja</taxon>
    </lineage>
</organism>
<keyword evidence="3" id="KW-1185">Reference proteome</keyword>
<feature type="compositionally biased region" description="Low complexity" evidence="1">
    <location>
        <begin position="23"/>
        <end position="39"/>
    </location>
</feature>
<dbReference type="PANTHER" id="PTHR34657">
    <property type="entry name" value="EMBRYO SAC DEVELOPMENT ARREST 6"/>
    <property type="match status" value="1"/>
</dbReference>
<gene>
    <name evidence="2" type="ORF">CASFOL_021506</name>
</gene>
<dbReference type="AlphaFoldDB" id="A0ABD3CXM5"/>
<name>A0ABD3CXM5_9LAMI</name>
<sequence>MSYNSRRILTPGASRKRKEMEALVSSTSSKPLTPPKTVTRAVSLTTSQQPLSSNRLLAGYMAYEFITQGTLLGQKFDSAQAEDVPVNPAEMKRNRPSQLGKEAEPSEMPKLKLQSYAEVANLLKSSRVHIPGVVNPTELARWIQM</sequence>
<dbReference type="PANTHER" id="PTHR34657:SF4">
    <property type="entry name" value="EMBRYO SAC DEVELOPMENT ARREST 6"/>
    <property type="match status" value="1"/>
</dbReference>
<accession>A0ABD3CXM5</accession>
<reference evidence="3" key="1">
    <citation type="journal article" date="2024" name="IScience">
        <title>Strigolactones Initiate the Formation of Haustorium-like Structures in Castilleja.</title>
        <authorList>
            <person name="Buerger M."/>
            <person name="Peterson D."/>
            <person name="Chory J."/>
        </authorList>
    </citation>
    <scope>NUCLEOTIDE SEQUENCE [LARGE SCALE GENOMIC DNA]</scope>
</reference>
<proteinExistence type="predicted"/>
<feature type="region of interest" description="Disordered" evidence="1">
    <location>
        <begin position="1"/>
        <end position="45"/>
    </location>
</feature>
<dbReference type="Proteomes" id="UP001632038">
    <property type="component" value="Unassembled WGS sequence"/>
</dbReference>
<evidence type="ECO:0000313" key="2">
    <source>
        <dbReference type="EMBL" id="KAL3634452.1"/>
    </source>
</evidence>
<protein>
    <recommendedName>
        <fullName evidence="4">Embryo sac development arrest 6</fullName>
    </recommendedName>
</protein>